<sequence>MSSTKFAMTLGFIQAPILLMLTLKTNRALDRMLETRKAWGVLSKATRTLTNLNMVYLFKYDPEITLLIVRYLAFVGWSLKATYRKDEDDTEMIQTLFKHYPDEKEYLLSSPTKKPVAIVTRIRYLLSLMSGSSTPPTILLRMEELIYDIETTIGICARVFVSPVPPTYTRHTSRVLLLYMFLLPAALIGTGVALVPAVLTACFASYVLVGIDEIGVEIEYPYNLLPMFSMSKGIQTEVSKQVDMNYNMAKMRLP</sequence>
<evidence type="ECO:0000256" key="1">
    <source>
        <dbReference type="ARBA" id="ARBA00004651"/>
    </source>
</evidence>
<feature type="transmembrane region" description="Helical" evidence="8">
    <location>
        <begin position="6"/>
        <end position="23"/>
    </location>
</feature>
<evidence type="ECO:0000313" key="10">
    <source>
        <dbReference type="Proteomes" id="UP001054902"/>
    </source>
</evidence>
<feature type="transmembrane region" description="Helical" evidence="8">
    <location>
        <begin position="176"/>
        <end position="199"/>
    </location>
</feature>
<evidence type="ECO:0000256" key="4">
    <source>
        <dbReference type="ARBA" id="ARBA00022692"/>
    </source>
</evidence>
<evidence type="ECO:0000256" key="5">
    <source>
        <dbReference type="ARBA" id="ARBA00022989"/>
    </source>
</evidence>
<dbReference type="PANTHER" id="PTHR33281">
    <property type="entry name" value="UPF0187 PROTEIN YNEE"/>
    <property type="match status" value="1"/>
</dbReference>
<evidence type="ECO:0000256" key="3">
    <source>
        <dbReference type="ARBA" id="ARBA00022475"/>
    </source>
</evidence>
<comment type="subcellular location">
    <subcellularLocation>
        <location evidence="1">Cell membrane</location>
        <topology evidence="1">Multi-pass membrane protein</topology>
    </subcellularLocation>
</comment>
<evidence type="ECO:0000256" key="2">
    <source>
        <dbReference type="ARBA" id="ARBA00022448"/>
    </source>
</evidence>
<evidence type="ECO:0000313" key="9">
    <source>
        <dbReference type="EMBL" id="GFH53043.1"/>
    </source>
</evidence>
<keyword evidence="5 8" id="KW-1133">Transmembrane helix</keyword>
<dbReference type="InterPro" id="IPR044669">
    <property type="entry name" value="YneE/VCCN1/2-like"/>
</dbReference>
<keyword evidence="7 8" id="KW-0472">Membrane</keyword>
<keyword evidence="6" id="KW-0406">Ion transport</keyword>
<dbReference type="Proteomes" id="UP001054902">
    <property type="component" value="Unassembled WGS sequence"/>
</dbReference>
<name>A0AAD3H7P0_9STRA</name>
<keyword evidence="3" id="KW-1003">Cell membrane</keyword>
<dbReference type="AlphaFoldDB" id="A0AAD3H7P0"/>
<dbReference type="PANTHER" id="PTHR33281:SF19">
    <property type="entry name" value="VOLTAGE-DEPENDENT ANION CHANNEL-FORMING PROTEIN YNEE"/>
    <property type="match status" value="1"/>
</dbReference>
<dbReference type="GO" id="GO:0005886">
    <property type="term" value="C:plasma membrane"/>
    <property type="evidence" value="ECO:0007669"/>
    <property type="project" value="UniProtKB-SubCell"/>
</dbReference>
<comment type="caution">
    <text evidence="9">The sequence shown here is derived from an EMBL/GenBank/DDBJ whole genome shotgun (WGS) entry which is preliminary data.</text>
</comment>
<evidence type="ECO:0000256" key="6">
    <source>
        <dbReference type="ARBA" id="ARBA00023065"/>
    </source>
</evidence>
<accession>A0AAD3H7P0</accession>
<dbReference type="GO" id="GO:0005254">
    <property type="term" value="F:chloride channel activity"/>
    <property type="evidence" value="ECO:0007669"/>
    <property type="project" value="InterPro"/>
</dbReference>
<dbReference type="EMBL" id="BLLK01000046">
    <property type="protein sequence ID" value="GFH53043.1"/>
    <property type="molecule type" value="Genomic_DNA"/>
</dbReference>
<keyword evidence="10" id="KW-1185">Reference proteome</keyword>
<gene>
    <name evidence="9" type="ORF">CTEN210_09519</name>
</gene>
<keyword evidence="2" id="KW-0813">Transport</keyword>
<keyword evidence="4 8" id="KW-0812">Transmembrane</keyword>
<proteinExistence type="predicted"/>
<evidence type="ECO:0008006" key="11">
    <source>
        <dbReference type="Google" id="ProtNLM"/>
    </source>
</evidence>
<protein>
    <recommendedName>
        <fullName evidence="11">Bestrophin homolog</fullName>
    </recommendedName>
</protein>
<dbReference type="Pfam" id="PF25539">
    <property type="entry name" value="Bestrophin_2"/>
    <property type="match status" value="1"/>
</dbReference>
<evidence type="ECO:0000256" key="8">
    <source>
        <dbReference type="SAM" id="Phobius"/>
    </source>
</evidence>
<evidence type="ECO:0000256" key="7">
    <source>
        <dbReference type="ARBA" id="ARBA00023136"/>
    </source>
</evidence>
<organism evidence="9 10">
    <name type="scientific">Chaetoceros tenuissimus</name>
    <dbReference type="NCBI Taxonomy" id="426638"/>
    <lineage>
        <taxon>Eukaryota</taxon>
        <taxon>Sar</taxon>
        <taxon>Stramenopiles</taxon>
        <taxon>Ochrophyta</taxon>
        <taxon>Bacillariophyta</taxon>
        <taxon>Coscinodiscophyceae</taxon>
        <taxon>Chaetocerotophycidae</taxon>
        <taxon>Chaetocerotales</taxon>
        <taxon>Chaetocerotaceae</taxon>
        <taxon>Chaetoceros</taxon>
    </lineage>
</organism>
<reference evidence="9 10" key="1">
    <citation type="journal article" date="2021" name="Sci. Rep.">
        <title>The genome of the diatom Chaetoceros tenuissimus carries an ancient integrated fragment of an extant virus.</title>
        <authorList>
            <person name="Hongo Y."/>
            <person name="Kimura K."/>
            <person name="Takaki Y."/>
            <person name="Yoshida Y."/>
            <person name="Baba S."/>
            <person name="Kobayashi G."/>
            <person name="Nagasaki K."/>
            <person name="Hano T."/>
            <person name="Tomaru Y."/>
        </authorList>
    </citation>
    <scope>NUCLEOTIDE SEQUENCE [LARGE SCALE GENOMIC DNA]</scope>
    <source>
        <strain evidence="9 10">NIES-3715</strain>
    </source>
</reference>